<gene>
    <name evidence="1" type="ORF">Vadar_001313</name>
</gene>
<dbReference type="Proteomes" id="UP000828048">
    <property type="component" value="Chromosome 4"/>
</dbReference>
<protein>
    <submittedName>
        <fullName evidence="1">Uncharacterized protein</fullName>
    </submittedName>
</protein>
<reference evidence="1 2" key="1">
    <citation type="journal article" date="2021" name="Hortic Res">
        <title>High-quality reference genome and annotation aids understanding of berry development for evergreen blueberry (Vaccinium darrowii).</title>
        <authorList>
            <person name="Yu J."/>
            <person name="Hulse-Kemp A.M."/>
            <person name="Babiker E."/>
            <person name="Staton M."/>
        </authorList>
    </citation>
    <scope>NUCLEOTIDE SEQUENCE [LARGE SCALE GENOMIC DNA]</scope>
    <source>
        <strain evidence="2">cv. NJ 8807/NJ 8810</strain>
        <tissue evidence="1">Young leaf</tissue>
    </source>
</reference>
<proteinExistence type="predicted"/>
<organism evidence="1 2">
    <name type="scientific">Vaccinium darrowii</name>
    <dbReference type="NCBI Taxonomy" id="229202"/>
    <lineage>
        <taxon>Eukaryota</taxon>
        <taxon>Viridiplantae</taxon>
        <taxon>Streptophyta</taxon>
        <taxon>Embryophyta</taxon>
        <taxon>Tracheophyta</taxon>
        <taxon>Spermatophyta</taxon>
        <taxon>Magnoliopsida</taxon>
        <taxon>eudicotyledons</taxon>
        <taxon>Gunneridae</taxon>
        <taxon>Pentapetalae</taxon>
        <taxon>asterids</taxon>
        <taxon>Ericales</taxon>
        <taxon>Ericaceae</taxon>
        <taxon>Vaccinioideae</taxon>
        <taxon>Vaccinieae</taxon>
        <taxon>Vaccinium</taxon>
    </lineage>
</organism>
<keyword evidence="2" id="KW-1185">Reference proteome</keyword>
<comment type="caution">
    <text evidence="1">The sequence shown here is derived from an EMBL/GenBank/DDBJ whole genome shotgun (WGS) entry which is preliminary data.</text>
</comment>
<evidence type="ECO:0000313" key="2">
    <source>
        <dbReference type="Proteomes" id="UP000828048"/>
    </source>
</evidence>
<dbReference type="EMBL" id="CM037154">
    <property type="protein sequence ID" value="KAH7859457.1"/>
    <property type="molecule type" value="Genomic_DNA"/>
</dbReference>
<evidence type="ECO:0000313" key="1">
    <source>
        <dbReference type="EMBL" id="KAH7859457.1"/>
    </source>
</evidence>
<accession>A0ACB7Z1P2</accession>
<name>A0ACB7Z1P2_9ERIC</name>
<sequence>MNTKLIRPISAGEVKDAVFQMGPSKAPGPDGMTVAFFQEHWDIVGQDVVEAIQSFWYSGKLLKSINRTHIVMIPKASIKEVEKVHDILETYKAASGQAINYQKSAIYFSKNTPIAVRRDIEEKIAIPRRAELGGVRWRVGDGSDIMVSEKWLPKSEPAAPVCIGNGDRGLKVSDFIDRPYNAWKSEEVLNYFCEEDANVILQIPLPISPVKDKRVWHFTTNGEYSVKLGYELALMMKRNGLLGVGGSGEASNRMDMKGFWRLLWSLPVVGKIKHFLWKCCHNAIPVQENLKVRVLSASGCPLCGDPEESVIHLVAKCPFARAVWFSSPLQIDSQVLECSSFIRWWSELMQRGQGFQDAAGWRANIAYLVWGIWKSRNQAMFDHCRADPVWVMQQAVRSAADFLEANKEEESEMERLCADRSSKQVQWQAPTSGFVKINFDGAFIQNLNGGGIGVVARSDDGSFLCARSCGELRARSAIVMESLALRAGVLLAMEKGFRRVTFEGDAKGLIDALSGRGTSHEDIQLLVWDILQLCNSSFTDFSFVFVGRKCNSVAHELASKGCSSGICSNWIAIPPLWLWDLICREKGRCT</sequence>